<dbReference type="SUPFAM" id="SSF144064">
    <property type="entry name" value="Heme iron utilization protein-like"/>
    <property type="match status" value="1"/>
</dbReference>
<dbReference type="PROSITE" id="PS51257">
    <property type="entry name" value="PROKAR_LIPOPROTEIN"/>
    <property type="match status" value="1"/>
</dbReference>
<dbReference type="EMBL" id="CP039865">
    <property type="protein sequence ID" value="QCK86303.1"/>
    <property type="molecule type" value="Genomic_DNA"/>
</dbReference>
<protein>
    <recommendedName>
        <fullName evidence="3">Haemin-degrading HemS/ChuX domain-containing protein</fullName>
    </recommendedName>
</protein>
<proteinExistence type="predicted"/>
<evidence type="ECO:0000313" key="2">
    <source>
        <dbReference type="Proteomes" id="UP000298588"/>
    </source>
</evidence>
<evidence type="ECO:0008006" key="3">
    <source>
        <dbReference type="Google" id="ProtNLM"/>
    </source>
</evidence>
<organism evidence="1 2">
    <name type="scientific">Phreatobacter aquaticus</name>
    <dbReference type="NCBI Taxonomy" id="2570229"/>
    <lineage>
        <taxon>Bacteria</taxon>
        <taxon>Pseudomonadati</taxon>
        <taxon>Pseudomonadota</taxon>
        <taxon>Alphaproteobacteria</taxon>
        <taxon>Hyphomicrobiales</taxon>
        <taxon>Phreatobacteraceae</taxon>
        <taxon>Phreatobacter</taxon>
    </lineage>
</organism>
<dbReference type="RefSeq" id="WP_137099634.1">
    <property type="nucleotide sequence ID" value="NZ_CP039865.1"/>
</dbReference>
<keyword evidence="2" id="KW-1185">Reference proteome</keyword>
<accession>A0A4D7QK10</accession>
<gene>
    <name evidence="1" type="ORF">E8L99_11330</name>
</gene>
<dbReference type="Proteomes" id="UP000298588">
    <property type="component" value="Chromosome"/>
</dbReference>
<dbReference type="AlphaFoldDB" id="A0A4D7QK10"/>
<reference evidence="1 2" key="1">
    <citation type="submission" date="2019-04" db="EMBL/GenBank/DDBJ databases">
        <title>Phreatobacter aquaticus sp. nov.</title>
        <authorList>
            <person name="Choi A."/>
            <person name="Baek K."/>
        </authorList>
    </citation>
    <scope>NUCLEOTIDE SEQUENCE [LARGE SCALE GENOMIC DNA]</scope>
    <source>
        <strain evidence="1 2">NMCR1094</strain>
    </source>
</reference>
<sequence>MTTDTRPIREALTCGVAAALACTRGMGRVMLSVSDKGTTHERIGVVDRVVADTTSVTLSGSAHDARIDLSIVTAVVVDRSGKMRDKAMPRLEFQDSAGTALFSVIGLEGIEPFDQALAGVEPGTTLPEKLKPVPSGGGQAADVDPEDVGARPLHAARENGDTVSIIYRGNGLEQRWSGTIAEIKPMMGFFNIIQTDFHLHLKAGAVSRWRQEPTDVGVELHAQDGEGRDIGLVLRGPANLS</sequence>
<name>A0A4D7QK10_9HYPH</name>
<dbReference type="OrthoDB" id="316630at2"/>
<dbReference type="KEGG" id="paqt:E8L99_11330"/>
<evidence type="ECO:0000313" key="1">
    <source>
        <dbReference type="EMBL" id="QCK86303.1"/>
    </source>
</evidence>